<feature type="domain" description="3-hydroxyisobutyrate dehydrogenase-like NAD-binding" evidence="9">
    <location>
        <begin position="236"/>
        <end position="361"/>
    </location>
</feature>
<gene>
    <name evidence="10" type="ORF">Egran_02969</name>
</gene>
<dbReference type="GO" id="GO:0005739">
    <property type="term" value="C:mitochondrion"/>
    <property type="evidence" value="ECO:0007669"/>
    <property type="project" value="TreeGrafter"/>
</dbReference>
<sequence>MMASFAMTLRNFRGPLSTKWSPTVSPSALLLDYYSNSIHCISLRRPFSTTLRRDAVTWGFIGLGQMGYPMAKNLRAKIPRADTLIICDVNKDVLHKFVGEVDTPKRELNVRIAADAREVAEKSDTIITSLPEPQHVKDVFRLILEPDMLPPAPQERLFIDCSTIDPTSSKEVAHAVHSTRAGYFVDAPMSGGVVGARTGTLSFMFGASSKSGGLIERVESVLLLMGKRVWHLGEQGSGVSGKLANNYILAINNIATAEAMNLGIRWGLNAKVLADMINASTGRCWPSEVNNPVPGLVETAPASRGYEGGFGVSLMKKDLKLAIAAARESGTSLELAETAQKVYEATEDNYRGKDFSVVYKHLQDKSRQ</sequence>
<evidence type="ECO:0000259" key="9">
    <source>
        <dbReference type="Pfam" id="PF14833"/>
    </source>
</evidence>
<dbReference type="PANTHER" id="PTHR22981">
    <property type="entry name" value="3-HYDROXYISOBUTYRATE DEHYDROGENASE-RELATED"/>
    <property type="match status" value="1"/>
</dbReference>
<dbReference type="Pfam" id="PF03446">
    <property type="entry name" value="NAD_binding_2"/>
    <property type="match status" value="1"/>
</dbReference>
<dbReference type="AlphaFoldDB" id="A0A232LZ05"/>
<evidence type="ECO:0000256" key="4">
    <source>
        <dbReference type="ARBA" id="ARBA00022456"/>
    </source>
</evidence>
<reference evidence="10 11" key="1">
    <citation type="journal article" date="2015" name="Environ. Microbiol.">
        <title>Metagenome sequence of Elaphomyces granulatus from sporocarp tissue reveals Ascomycota ectomycorrhizal fingerprints of genome expansion and a Proteobacteria-rich microbiome.</title>
        <authorList>
            <person name="Quandt C.A."/>
            <person name="Kohler A."/>
            <person name="Hesse C.N."/>
            <person name="Sharpton T.J."/>
            <person name="Martin F."/>
            <person name="Spatafora J.W."/>
        </authorList>
    </citation>
    <scope>NUCLEOTIDE SEQUENCE [LARGE SCALE GENOMIC DNA]</scope>
    <source>
        <strain evidence="10 11">OSC145934</strain>
    </source>
</reference>
<keyword evidence="11" id="KW-1185">Reference proteome</keyword>
<keyword evidence="6" id="KW-0520">NAD</keyword>
<evidence type="ECO:0000256" key="5">
    <source>
        <dbReference type="ARBA" id="ARBA00023002"/>
    </source>
</evidence>
<evidence type="ECO:0000256" key="2">
    <source>
        <dbReference type="ARBA" id="ARBA00006013"/>
    </source>
</evidence>
<evidence type="ECO:0000313" key="10">
    <source>
        <dbReference type="EMBL" id="OXV09268.1"/>
    </source>
</evidence>
<dbReference type="Pfam" id="PF14833">
    <property type="entry name" value="NAD_binding_11"/>
    <property type="match status" value="1"/>
</dbReference>
<accession>A0A232LZ05</accession>
<evidence type="ECO:0000256" key="7">
    <source>
        <dbReference type="ARBA" id="ARBA00049197"/>
    </source>
</evidence>
<dbReference type="EC" id="1.1.1.31" evidence="3"/>
<organism evidence="10 11">
    <name type="scientific">Elaphomyces granulatus</name>
    <dbReference type="NCBI Taxonomy" id="519963"/>
    <lineage>
        <taxon>Eukaryota</taxon>
        <taxon>Fungi</taxon>
        <taxon>Dikarya</taxon>
        <taxon>Ascomycota</taxon>
        <taxon>Pezizomycotina</taxon>
        <taxon>Eurotiomycetes</taxon>
        <taxon>Eurotiomycetidae</taxon>
        <taxon>Eurotiales</taxon>
        <taxon>Elaphomycetaceae</taxon>
        <taxon>Elaphomyces</taxon>
    </lineage>
</organism>
<dbReference type="GO" id="GO:0050661">
    <property type="term" value="F:NADP binding"/>
    <property type="evidence" value="ECO:0007669"/>
    <property type="project" value="InterPro"/>
</dbReference>
<evidence type="ECO:0000256" key="1">
    <source>
        <dbReference type="ARBA" id="ARBA00005109"/>
    </source>
</evidence>
<comment type="catalytic activity">
    <reaction evidence="7">
        <text>3-hydroxy-2-methylpropanoate + NAD(+) = 2-methyl-3-oxopropanoate + NADH + H(+)</text>
        <dbReference type="Rhea" id="RHEA:17681"/>
        <dbReference type="ChEBI" id="CHEBI:11805"/>
        <dbReference type="ChEBI" id="CHEBI:15378"/>
        <dbReference type="ChEBI" id="CHEBI:57540"/>
        <dbReference type="ChEBI" id="CHEBI:57700"/>
        <dbReference type="ChEBI" id="CHEBI:57945"/>
        <dbReference type="EC" id="1.1.1.31"/>
    </reaction>
</comment>
<dbReference type="SUPFAM" id="SSF48179">
    <property type="entry name" value="6-phosphogluconate dehydrogenase C-terminal domain-like"/>
    <property type="match status" value="1"/>
</dbReference>
<dbReference type="OrthoDB" id="21615at2759"/>
<dbReference type="InterPro" id="IPR029154">
    <property type="entry name" value="HIBADH-like_NADP-bd"/>
</dbReference>
<dbReference type="PROSITE" id="PS00895">
    <property type="entry name" value="3_HYDROXYISOBUT_DH"/>
    <property type="match status" value="1"/>
</dbReference>
<evidence type="ECO:0000256" key="6">
    <source>
        <dbReference type="ARBA" id="ARBA00023027"/>
    </source>
</evidence>
<keyword evidence="4" id="KW-0101">Branched-chain amino acid catabolism</keyword>
<dbReference type="Gene3D" id="1.10.1040.10">
    <property type="entry name" value="N-(1-d-carboxylethyl)-l-norvaline Dehydrogenase, domain 2"/>
    <property type="match status" value="1"/>
</dbReference>
<proteinExistence type="inferred from homology"/>
<dbReference type="InterPro" id="IPR006115">
    <property type="entry name" value="6PGDH_NADP-bd"/>
</dbReference>
<dbReference type="InterPro" id="IPR013328">
    <property type="entry name" value="6PGD_dom2"/>
</dbReference>
<feature type="domain" description="6-phosphogluconate dehydrogenase NADP-binding" evidence="8">
    <location>
        <begin position="59"/>
        <end position="233"/>
    </location>
</feature>
<dbReference type="GO" id="GO:0008442">
    <property type="term" value="F:3-hydroxyisobutyrate dehydrogenase activity"/>
    <property type="evidence" value="ECO:0007669"/>
    <property type="project" value="UniProtKB-EC"/>
</dbReference>
<dbReference type="EMBL" id="NPHW01003618">
    <property type="protein sequence ID" value="OXV09268.1"/>
    <property type="molecule type" value="Genomic_DNA"/>
</dbReference>
<protein>
    <recommendedName>
        <fullName evidence="3">3-hydroxyisobutyrate dehydrogenase</fullName>
        <ecNumber evidence="3">1.1.1.31</ecNumber>
    </recommendedName>
</protein>
<dbReference type="GO" id="GO:0051287">
    <property type="term" value="F:NAD binding"/>
    <property type="evidence" value="ECO:0007669"/>
    <property type="project" value="InterPro"/>
</dbReference>
<dbReference type="InterPro" id="IPR036291">
    <property type="entry name" value="NAD(P)-bd_dom_sf"/>
</dbReference>
<dbReference type="SUPFAM" id="SSF51735">
    <property type="entry name" value="NAD(P)-binding Rossmann-fold domains"/>
    <property type="match status" value="1"/>
</dbReference>
<comment type="pathway">
    <text evidence="1">Amino-acid degradation; L-valine degradation.</text>
</comment>
<evidence type="ECO:0000259" key="8">
    <source>
        <dbReference type="Pfam" id="PF03446"/>
    </source>
</evidence>
<dbReference type="InterPro" id="IPR008927">
    <property type="entry name" value="6-PGluconate_DH-like_C_sf"/>
</dbReference>
<dbReference type="FunFam" id="3.40.50.720:FF:000630">
    <property type="entry name" value="3-hydroxyisobutyrate dehydrogenase"/>
    <property type="match status" value="1"/>
</dbReference>
<evidence type="ECO:0000313" key="11">
    <source>
        <dbReference type="Proteomes" id="UP000243515"/>
    </source>
</evidence>
<name>A0A232LZ05_9EURO</name>
<keyword evidence="5" id="KW-0560">Oxidoreductase</keyword>
<evidence type="ECO:0000256" key="3">
    <source>
        <dbReference type="ARBA" id="ARBA00012991"/>
    </source>
</evidence>
<comment type="similarity">
    <text evidence="2">Belongs to the HIBADH-related family. 3-hydroxyisobutyrate dehydrogenase subfamily.</text>
</comment>
<dbReference type="GO" id="GO:0006574">
    <property type="term" value="P:L-valine catabolic process"/>
    <property type="evidence" value="ECO:0007669"/>
    <property type="project" value="TreeGrafter"/>
</dbReference>
<dbReference type="Proteomes" id="UP000243515">
    <property type="component" value="Unassembled WGS sequence"/>
</dbReference>
<comment type="caution">
    <text evidence="10">The sequence shown here is derived from an EMBL/GenBank/DDBJ whole genome shotgun (WGS) entry which is preliminary data.</text>
</comment>
<dbReference type="InterPro" id="IPR002204">
    <property type="entry name" value="3-OH-isobutyrate_DH-rel_CS"/>
</dbReference>
<dbReference type="PANTHER" id="PTHR22981:SF7">
    <property type="entry name" value="3-HYDROXYISOBUTYRATE DEHYDROGENASE, MITOCHONDRIAL"/>
    <property type="match status" value="1"/>
</dbReference>
<dbReference type="Gene3D" id="3.40.50.720">
    <property type="entry name" value="NAD(P)-binding Rossmann-like Domain"/>
    <property type="match status" value="1"/>
</dbReference>
<dbReference type="FunFam" id="1.10.1040.10:FF:000006">
    <property type="entry name" value="3-hydroxyisobutyrate dehydrogenase"/>
    <property type="match status" value="1"/>
</dbReference>